<dbReference type="Proteomes" id="UP001597548">
    <property type="component" value="Unassembled WGS sequence"/>
</dbReference>
<dbReference type="RefSeq" id="WP_194509504.1">
    <property type="nucleotide sequence ID" value="NZ_JADILU010000008.1"/>
</dbReference>
<accession>A0ABW5ZUB9</accession>
<evidence type="ECO:0000313" key="1">
    <source>
        <dbReference type="EMBL" id="MFD2915603.1"/>
    </source>
</evidence>
<gene>
    <name evidence="1" type="ORF">ACFS29_08135</name>
</gene>
<evidence type="ECO:0000313" key="2">
    <source>
        <dbReference type="Proteomes" id="UP001597548"/>
    </source>
</evidence>
<sequence>MKFKTLESSEYKNLYFHRTEAWDWMSSEMIRVVDSKSPRVITMDPWPQKIFLEALGQLTVEDYVHTVAKEYPKGNTPEDLDVIILEMLEDLVYGEKIVSFSDVPVTLDASILKPMTEEGTINVKGIWNGTYQYAPRDEFKDDKMIDVNFTITIDNVKKNTFTGTVKDDLSTGGTPGTGIIKGKFDNDRMYFTKKMPISSTIDETGKRNNDTNKKHPTLIYEGAFSRSKQIITGTWKFKTKALYFKGFIPYLFSRGTGTFVMSKSQNS</sequence>
<dbReference type="EMBL" id="JBHUOS010000007">
    <property type="protein sequence ID" value="MFD2915603.1"/>
    <property type="molecule type" value="Genomic_DNA"/>
</dbReference>
<name>A0ABW5ZUB9_9FLAO</name>
<proteinExistence type="predicted"/>
<reference evidence="2" key="1">
    <citation type="journal article" date="2019" name="Int. J. Syst. Evol. Microbiol.">
        <title>The Global Catalogue of Microorganisms (GCM) 10K type strain sequencing project: providing services to taxonomists for standard genome sequencing and annotation.</title>
        <authorList>
            <consortium name="The Broad Institute Genomics Platform"/>
            <consortium name="The Broad Institute Genome Sequencing Center for Infectious Disease"/>
            <person name="Wu L."/>
            <person name="Ma J."/>
        </authorList>
    </citation>
    <scope>NUCLEOTIDE SEQUENCE [LARGE SCALE GENOMIC DNA]</scope>
    <source>
        <strain evidence="2">KCTC 32514</strain>
    </source>
</reference>
<comment type="caution">
    <text evidence="1">The sequence shown here is derived from an EMBL/GenBank/DDBJ whole genome shotgun (WGS) entry which is preliminary data.</text>
</comment>
<protein>
    <submittedName>
        <fullName evidence="1">Uncharacterized protein</fullName>
    </submittedName>
</protein>
<organism evidence="1 2">
    <name type="scientific">Psychroserpens luteus</name>
    <dbReference type="NCBI Taxonomy" id="1434066"/>
    <lineage>
        <taxon>Bacteria</taxon>
        <taxon>Pseudomonadati</taxon>
        <taxon>Bacteroidota</taxon>
        <taxon>Flavobacteriia</taxon>
        <taxon>Flavobacteriales</taxon>
        <taxon>Flavobacteriaceae</taxon>
        <taxon>Psychroserpens</taxon>
    </lineage>
</organism>
<keyword evidence="2" id="KW-1185">Reference proteome</keyword>